<reference evidence="5 6" key="1">
    <citation type="submission" date="2017-11" db="EMBL/GenBank/DDBJ databases">
        <title>De novo assembly and phasing of dikaryotic genomes from two isolates of Puccinia coronata f. sp. avenae, the causal agent of oat crown rust.</title>
        <authorList>
            <person name="Miller M.E."/>
            <person name="Zhang Y."/>
            <person name="Omidvar V."/>
            <person name="Sperschneider J."/>
            <person name="Schwessinger B."/>
            <person name="Raley C."/>
            <person name="Palmer J.M."/>
            <person name="Garnica D."/>
            <person name="Upadhyaya N."/>
            <person name="Rathjen J."/>
            <person name="Taylor J.M."/>
            <person name="Park R.F."/>
            <person name="Dodds P.N."/>
            <person name="Hirsch C.D."/>
            <person name="Kianian S.F."/>
            <person name="Figueroa M."/>
        </authorList>
    </citation>
    <scope>NUCLEOTIDE SEQUENCE [LARGE SCALE GENOMIC DNA]</scope>
    <source>
        <strain evidence="5">12SD80</strain>
    </source>
</reference>
<dbReference type="InterPro" id="IPR010285">
    <property type="entry name" value="DNA_helicase_pif1-like_DEAD"/>
</dbReference>
<evidence type="ECO:0000256" key="1">
    <source>
        <dbReference type="RuleBase" id="RU363044"/>
    </source>
</evidence>
<comment type="caution">
    <text evidence="5">The sequence shown here is derived from an EMBL/GenBank/DDBJ whole genome shotgun (WGS) entry which is preliminary data.</text>
</comment>
<keyword evidence="1" id="KW-0378">Hydrolase</keyword>
<comment type="cofactor">
    <cofactor evidence="1">
        <name>Mg(2+)</name>
        <dbReference type="ChEBI" id="CHEBI:18420"/>
    </cofactor>
</comment>
<dbReference type="PANTHER" id="PTHR10492">
    <property type="match status" value="1"/>
</dbReference>
<dbReference type="Pfam" id="PF05970">
    <property type="entry name" value="PIF1"/>
    <property type="match status" value="1"/>
</dbReference>
<evidence type="ECO:0000259" key="4">
    <source>
        <dbReference type="Pfam" id="PF21530"/>
    </source>
</evidence>
<keyword evidence="1" id="KW-0233">DNA recombination</keyword>
<sequence length="1049" mass="119229">MVGRDHSSDEDNTYALRHYVRKDLDQNVYNPPRTNEIGVVIHNDNPDEIRHRDVVLRRLGGQLLHVTNDFSGYLPLRYPLFSLTASKVGYMGGLAALPELQASHNVSDIYLCVERSRLNFFRFNQAQIKANVYRGIREAFRDEVNIQGRRIILPSSFSGSPRNMLQLYQDLMASVRHFGKPSLFITMTANPRWPEIQAALQPHQTPSDWPDIVVCDVARTPAAIDALVTAEIPNPILEPTLYSIVTNCMLHGPCNSSSSCWKDGKCKEDFPKPFVDHTNIAEDAYPHYRRRDNGKTFIKQHKTMHNRHVVPYNKYLLLRYQCHINVKIPFGIRALKYLFKYICKGVDRSSMRLTNGDETEKFINGRYVGPAKAAWRLLQFPTSKQFPPIQRLSLHLPDSNPVYFIDQDGLQKAMDSGKAARTTLTEYFRLNKLNAIGLGVPARSLTFQQFPKYFRWDKKNKRFKARKQESNMIGRLYFAAINEGERYYLCLLLLNRKGAHSFLELRTVNHVAFPTSREAAQALGLLVSDGHYMNTMSEAALWATGSLLRFMFCMLLLHSPPSDPFNILHCCMDDLTDDVAHTLCTMYNISNPTNHHVVNFCYFSLHKILSEYAKTFADVGLGSVVCDPDLWILFASNTLDDLIPIQHHARQFVSMSEKLNDRQKLILETVPVITVASSGVAALMLVQGMTAHSRFKIPLDINETTQCHWHPTSHVAEIIRKAKVIIWDEISMQSKHAVEEVDRAIQDLVQNPVPFGGKNNGDSETAHANAEFHKWLLAIGSGSIQKDCHEKVKLQFGSIVTHSDPDVVQHNAIRNCYEDLNAFGLTAQHEDLAKYYTKRLILAPLNADVSRINEWCSDHFPGPYYVSRSVDEMSAEDNSLESDQMVPEEVLNTFSLPGFPVSNLKLEVGLPLILLRNLNLKRGLSNGTRLLLQGVSNNVLWCRILNGSCVGDNVLIPKIKLFHKPNHVYLVSFSRYQFPVSVAFALTINKAQANLSPAYPSISPNPFSVMESYMLPCLEQRTYLGYQYQLSVMQHATANRKQKMLLTWM</sequence>
<dbReference type="Pfam" id="PF21530">
    <property type="entry name" value="Pif1_2B_dom"/>
    <property type="match status" value="1"/>
</dbReference>
<dbReference type="InterPro" id="IPR025476">
    <property type="entry name" value="Helitron_helicase-like"/>
</dbReference>
<dbReference type="EMBL" id="PGCI01001357">
    <property type="protein sequence ID" value="PLW05337.1"/>
    <property type="molecule type" value="Genomic_DNA"/>
</dbReference>
<keyword evidence="1" id="KW-0347">Helicase</keyword>
<organism evidence="5 6">
    <name type="scientific">Puccinia coronata f. sp. avenae</name>
    <dbReference type="NCBI Taxonomy" id="200324"/>
    <lineage>
        <taxon>Eukaryota</taxon>
        <taxon>Fungi</taxon>
        <taxon>Dikarya</taxon>
        <taxon>Basidiomycota</taxon>
        <taxon>Pucciniomycotina</taxon>
        <taxon>Pucciniomycetes</taxon>
        <taxon>Pucciniales</taxon>
        <taxon>Pucciniaceae</taxon>
        <taxon>Puccinia</taxon>
    </lineage>
</organism>
<evidence type="ECO:0000313" key="5">
    <source>
        <dbReference type="EMBL" id="PLW05337.1"/>
    </source>
</evidence>
<dbReference type="AlphaFoldDB" id="A0A2N5RWH4"/>
<proteinExistence type="inferred from homology"/>
<comment type="similarity">
    <text evidence="1">Belongs to the helicase family.</text>
</comment>
<feature type="domain" description="DNA helicase Pif1-like DEAD-box helicase" evidence="2">
    <location>
        <begin position="670"/>
        <end position="758"/>
    </location>
</feature>
<feature type="domain" description="Helitron helicase-like" evidence="3">
    <location>
        <begin position="106"/>
        <end position="214"/>
    </location>
</feature>
<evidence type="ECO:0000259" key="3">
    <source>
        <dbReference type="Pfam" id="PF14214"/>
    </source>
</evidence>
<dbReference type="Gene3D" id="3.40.50.300">
    <property type="entry name" value="P-loop containing nucleotide triphosphate hydrolases"/>
    <property type="match status" value="1"/>
</dbReference>
<dbReference type="InterPro" id="IPR049163">
    <property type="entry name" value="Pif1-like_2B_dom"/>
</dbReference>
<evidence type="ECO:0000313" key="6">
    <source>
        <dbReference type="Proteomes" id="UP000235392"/>
    </source>
</evidence>
<keyword evidence="1" id="KW-0547">Nucleotide-binding</keyword>
<dbReference type="PANTHER" id="PTHR10492:SF57">
    <property type="entry name" value="ATP-DEPENDENT DNA HELICASE"/>
    <property type="match status" value="1"/>
</dbReference>
<keyword evidence="1" id="KW-0234">DNA repair</keyword>
<feature type="domain" description="DNA helicase Pif1-like 2B" evidence="4">
    <location>
        <begin position="889"/>
        <end position="931"/>
    </location>
</feature>
<keyword evidence="1" id="KW-0067">ATP-binding</keyword>
<dbReference type="GO" id="GO:0043139">
    <property type="term" value="F:5'-3' DNA helicase activity"/>
    <property type="evidence" value="ECO:0007669"/>
    <property type="project" value="UniProtKB-EC"/>
</dbReference>
<dbReference type="GO" id="GO:0000723">
    <property type="term" value="P:telomere maintenance"/>
    <property type="evidence" value="ECO:0007669"/>
    <property type="project" value="InterPro"/>
</dbReference>
<dbReference type="GO" id="GO:0006281">
    <property type="term" value="P:DNA repair"/>
    <property type="evidence" value="ECO:0007669"/>
    <property type="project" value="UniProtKB-KW"/>
</dbReference>
<dbReference type="GO" id="GO:0005524">
    <property type="term" value="F:ATP binding"/>
    <property type="evidence" value="ECO:0007669"/>
    <property type="project" value="UniProtKB-KW"/>
</dbReference>
<protein>
    <recommendedName>
        <fullName evidence="1">ATP-dependent DNA helicase</fullName>
        <ecNumber evidence="1">5.6.2.3</ecNumber>
    </recommendedName>
</protein>
<comment type="catalytic activity">
    <reaction evidence="1">
        <text>ATP + H2O = ADP + phosphate + H(+)</text>
        <dbReference type="Rhea" id="RHEA:13065"/>
        <dbReference type="ChEBI" id="CHEBI:15377"/>
        <dbReference type="ChEBI" id="CHEBI:15378"/>
        <dbReference type="ChEBI" id="CHEBI:30616"/>
        <dbReference type="ChEBI" id="CHEBI:43474"/>
        <dbReference type="ChEBI" id="CHEBI:456216"/>
        <dbReference type="EC" id="5.6.2.3"/>
    </reaction>
</comment>
<keyword evidence="1" id="KW-0227">DNA damage</keyword>
<name>A0A2N5RWH4_9BASI</name>
<evidence type="ECO:0000259" key="2">
    <source>
        <dbReference type="Pfam" id="PF05970"/>
    </source>
</evidence>
<dbReference type="Pfam" id="PF14214">
    <property type="entry name" value="Helitron_like_N"/>
    <property type="match status" value="1"/>
</dbReference>
<dbReference type="SUPFAM" id="SSF52540">
    <property type="entry name" value="P-loop containing nucleoside triphosphate hydrolases"/>
    <property type="match status" value="1"/>
</dbReference>
<dbReference type="Proteomes" id="UP000235392">
    <property type="component" value="Unassembled WGS sequence"/>
</dbReference>
<dbReference type="InterPro" id="IPR027417">
    <property type="entry name" value="P-loop_NTPase"/>
</dbReference>
<dbReference type="EC" id="5.6.2.3" evidence="1"/>
<dbReference type="GO" id="GO:0016887">
    <property type="term" value="F:ATP hydrolysis activity"/>
    <property type="evidence" value="ECO:0007669"/>
    <property type="project" value="RHEA"/>
</dbReference>
<dbReference type="GO" id="GO:0006310">
    <property type="term" value="P:DNA recombination"/>
    <property type="evidence" value="ECO:0007669"/>
    <property type="project" value="UniProtKB-KW"/>
</dbReference>
<accession>A0A2N5RWH4</accession>
<gene>
    <name evidence="5" type="ORF">PCASD_25579</name>
</gene>